<keyword evidence="2" id="KW-0418">Kinase</keyword>
<evidence type="ECO:0000259" key="1">
    <source>
        <dbReference type="Pfam" id="PF07475"/>
    </source>
</evidence>
<dbReference type="RefSeq" id="WP_062143024.1">
    <property type="nucleotide sequence ID" value="NZ_CP013002.1"/>
</dbReference>
<feature type="domain" description="HPr kinase/phosphorylase C-terminal" evidence="1">
    <location>
        <begin position="18"/>
        <end position="82"/>
    </location>
</feature>
<dbReference type="CDD" id="cd01918">
    <property type="entry name" value="HprK_C"/>
    <property type="match status" value="1"/>
</dbReference>
<evidence type="ECO:0000313" key="2">
    <source>
        <dbReference type="EMBL" id="ALL12058.1"/>
    </source>
</evidence>
<organism evidence="2 3">
    <name type="scientific">Caulobacter henricii</name>
    <dbReference type="NCBI Taxonomy" id="69395"/>
    <lineage>
        <taxon>Bacteria</taxon>
        <taxon>Pseudomonadati</taxon>
        <taxon>Pseudomonadota</taxon>
        <taxon>Alphaproteobacteria</taxon>
        <taxon>Caulobacterales</taxon>
        <taxon>Caulobacteraceae</taxon>
        <taxon>Caulobacter</taxon>
    </lineage>
</organism>
<reference evidence="2 3" key="1">
    <citation type="submission" date="2015-10" db="EMBL/GenBank/DDBJ databases">
        <title>Conservation of the essential genome among Caulobacter and Brevundimonas species.</title>
        <authorList>
            <person name="Scott D."/>
            <person name="Ely B."/>
        </authorList>
    </citation>
    <scope>NUCLEOTIDE SEQUENCE [LARGE SCALE GENOMIC DNA]</scope>
    <source>
        <strain evidence="2 3">CB4</strain>
    </source>
</reference>
<gene>
    <name evidence="2" type="ORF">AQ619_01060</name>
</gene>
<dbReference type="GO" id="GO:0005524">
    <property type="term" value="F:ATP binding"/>
    <property type="evidence" value="ECO:0007669"/>
    <property type="project" value="InterPro"/>
</dbReference>
<name>A0A0N7JH06_9CAUL</name>
<dbReference type="STRING" id="69395.AQ619_01060"/>
<dbReference type="GO" id="GO:0000155">
    <property type="term" value="F:phosphorelay sensor kinase activity"/>
    <property type="evidence" value="ECO:0007669"/>
    <property type="project" value="InterPro"/>
</dbReference>
<accession>A0A0N7JH06</accession>
<dbReference type="Gene3D" id="3.40.50.300">
    <property type="entry name" value="P-loop containing nucleotide triphosphate hydrolases"/>
    <property type="match status" value="1"/>
</dbReference>
<dbReference type="Pfam" id="PF07475">
    <property type="entry name" value="Hpr_kinase_C"/>
    <property type="match status" value="1"/>
</dbReference>
<keyword evidence="2" id="KW-0808">Transferase</keyword>
<dbReference type="AlphaFoldDB" id="A0A0N7JH06"/>
<protein>
    <submittedName>
        <fullName evidence="2">Serine kinase</fullName>
    </submittedName>
</protein>
<dbReference type="KEGG" id="chq:AQ619_01060"/>
<dbReference type="InterPro" id="IPR027417">
    <property type="entry name" value="P-loop_NTPase"/>
</dbReference>
<dbReference type="OrthoDB" id="8326226at2"/>
<proteinExistence type="predicted"/>
<dbReference type="InterPro" id="IPR011104">
    <property type="entry name" value="Hpr_kin/Pase_C"/>
</dbReference>
<dbReference type="EMBL" id="CP013002">
    <property type="protein sequence ID" value="ALL12058.1"/>
    <property type="molecule type" value="Genomic_DNA"/>
</dbReference>
<dbReference type="SUPFAM" id="SSF53795">
    <property type="entry name" value="PEP carboxykinase-like"/>
    <property type="match status" value="1"/>
</dbReference>
<dbReference type="GO" id="GO:0006109">
    <property type="term" value="P:regulation of carbohydrate metabolic process"/>
    <property type="evidence" value="ECO:0007669"/>
    <property type="project" value="InterPro"/>
</dbReference>
<keyword evidence="3" id="KW-1185">Reference proteome</keyword>
<sequence>MIRHAGLIARRLAGRWRGVLIEGPSGIGKSDLALRALAEGFHLVADDRTLVFASGGRPYGRAPDSLAGLIEVRGLGVIQTPDLAFAEIALVVRCLAAPEAVERLPPQQVTTICGLDVPVFDLWPLEPAAPAKIRRMLEHLGVGL</sequence>
<evidence type="ECO:0000313" key="3">
    <source>
        <dbReference type="Proteomes" id="UP000056905"/>
    </source>
</evidence>
<dbReference type="Proteomes" id="UP000056905">
    <property type="component" value="Chromosome"/>
</dbReference>